<accession>A0ABU3E7G3</accession>
<dbReference type="EMBL" id="JAVRHM010000037">
    <property type="protein sequence ID" value="MDT0691843.1"/>
    <property type="molecule type" value="Genomic_DNA"/>
</dbReference>
<dbReference type="Proteomes" id="UP001261624">
    <property type="component" value="Unassembled WGS sequence"/>
</dbReference>
<dbReference type="RefSeq" id="WP_311687568.1">
    <property type="nucleotide sequence ID" value="NZ_JAVRHM010000037.1"/>
</dbReference>
<reference evidence="1 2" key="1">
    <citation type="submission" date="2023-09" db="EMBL/GenBank/DDBJ databases">
        <authorList>
            <person name="Rey-Velasco X."/>
        </authorList>
    </citation>
    <scope>NUCLEOTIDE SEQUENCE [LARGE SCALE GENOMIC DNA]</scope>
    <source>
        <strain evidence="1 2">F188</strain>
    </source>
</reference>
<gene>
    <name evidence="1" type="ORF">RM549_18770</name>
</gene>
<protein>
    <submittedName>
        <fullName evidence="1">Uncharacterized protein</fullName>
    </submittedName>
</protein>
<organism evidence="1 2">
    <name type="scientific">Autumnicola patrickiae</name>
    <dbReference type="NCBI Taxonomy" id="3075591"/>
    <lineage>
        <taxon>Bacteria</taxon>
        <taxon>Pseudomonadati</taxon>
        <taxon>Bacteroidota</taxon>
        <taxon>Flavobacteriia</taxon>
        <taxon>Flavobacteriales</taxon>
        <taxon>Flavobacteriaceae</taxon>
        <taxon>Autumnicola</taxon>
    </lineage>
</organism>
<comment type="caution">
    <text evidence="1">The sequence shown here is derived from an EMBL/GenBank/DDBJ whole genome shotgun (WGS) entry which is preliminary data.</text>
</comment>
<keyword evidence="2" id="KW-1185">Reference proteome</keyword>
<sequence length="68" mass="6965">MLVISSVLHQSGGVKGSVKSFFSSGNGCGINTADSIADRPSTLEGTQNIFQDSSSIGNIPAGDLSKMF</sequence>
<evidence type="ECO:0000313" key="2">
    <source>
        <dbReference type="Proteomes" id="UP001261624"/>
    </source>
</evidence>
<name>A0ABU3E7G3_9FLAO</name>
<evidence type="ECO:0000313" key="1">
    <source>
        <dbReference type="EMBL" id="MDT0691843.1"/>
    </source>
</evidence>
<proteinExistence type="predicted"/>